<dbReference type="Gene3D" id="1.10.101.10">
    <property type="entry name" value="PGBD-like superfamily/PGBD"/>
    <property type="match status" value="1"/>
</dbReference>
<evidence type="ECO:0000313" key="3">
    <source>
        <dbReference type="EMBL" id="WUS61125.1"/>
    </source>
</evidence>
<evidence type="ECO:0000259" key="2">
    <source>
        <dbReference type="Pfam" id="PF01471"/>
    </source>
</evidence>
<keyword evidence="1" id="KW-0732">Signal</keyword>
<keyword evidence="4" id="KW-1185">Reference proteome</keyword>
<dbReference type="SUPFAM" id="SSF47090">
    <property type="entry name" value="PGBD-like"/>
    <property type="match status" value="1"/>
</dbReference>
<name>A0ABZ1WKG9_9ACTN</name>
<sequence length="119" mass="12479">MRHKITALALAALLGGAGLAAAPTASAASSGYCSWTYTSSEPQLSYGDTGLAVKALQCQLNADMRDTHLVVDGKFGGLTYNAVVKFQGCAHLDQDGIVGPKTWRELNAHITDTSSDYVC</sequence>
<gene>
    <name evidence="3" type="ORF">OG469_39900</name>
</gene>
<evidence type="ECO:0000313" key="4">
    <source>
        <dbReference type="Proteomes" id="UP001432014"/>
    </source>
</evidence>
<dbReference type="InterPro" id="IPR036366">
    <property type="entry name" value="PGBDSf"/>
</dbReference>
<protein>
    <submittedName>
        <fullName evidence="3">Peptidoglycan-binding protein</fullName>
    </submittedName>
</protein>
<reference evidence="3 4" key="1">
    <citation type="submission" date="2022-10" db="EMBL/GenBank/DDBJ databases">
        <title>The complete genomes of actinobacterial strains from the NBC collection.</title>
        <authorList>
            <person name="Joergensen T.S."/>
            <person name="Alvarez Arevalo M."/>
            <person name="Sterndorff E.B."/>
            <person name="Faurdal D."/>
            <person name="Vuksanovic O."/>
            <person name="Mourched A.-S."/>
            <person name="Charusanti P."/>
            <person name="Shaw S."/>
            <person name="Blin K."/>
            <person name="Weber T."/>
        </authorList>
    </citation>
    <scope>NUCLEOTIDE SEQUENCE [LARGE SCALE GENOMIC DNA]</scope>
    <source>
        <strain evidence="3 4">NBC_01247</strain>
    </source>
</reference>
<proteinExistence type="predicted"/>
<dbReference type="RefSeq" id="WP_329611785.1">
    <property type="nucleotide sequence ID" value="NZ_CP108482.1"/>
</dbReference>
<dbReference type="Proteomes" id="UP001432014">
    <property type="component" value="Chromosome"/>
</dbReference>
<dbReference type="InterPro" id="IPR036365">
    <property type="entry name" value="PGBD-like_sf"/>
</dbReference>
<accession>A0ABZ1WKG9</accession>
<evidence type="ECO:0000256" key="1">
    <source>
        <dbReference type="SAM" id="SignalP"/>
    </source>
</evidence>
<organism evidence="3 4">
    <name type="scientific">Kitasatospora herbaricolor</name>
    <dbReference type="NCBI Taxonomy" id="68217"/>
    <lineage>
        <taxon>Bacteria</taxon>
        <taxon>Bacillati</taxon>
        <taxon>Actinomycetota</taxon>
        <taxon>Actinomycetes</taxon>
        <taxon>Kitasatosporales</taxon>
        <taxon>Streptomycetaceae</taxon>
        <taxon>Kitasatospora</taxon>
    </lineage>
</organism>
<dbReference type="InterPro" id="IPR002477">
    <property type="entry name" value="Peptidoglycan-bd-like"/>
</dbReference>
<feature type="signal peptide" evidence="1">
    <location>
        <begin position="1"/>
        <end position="27"/>
    </location>
</feature>
<feature type="chain" id="PRO_5045309213" evidence="1">
    <location>
        <begin position="28"/>
        <end position="119"/>
    </location>
</feature>
<dbReference type="EMBL" id="CP108482">
    <property type="protein sequence ID" value="WUS61125.1"/>
    <property type="molecule type" value="Genomic_DNA"/>
</dbReference>
<feature type="domain" description="Peptidoglycan binding-like" evidence="2">
    <location>
        <begin position="50"/>
        <end position="106"/>
    </location>
</feature>
<dbReference type="Pfam" id="PF01471">
    <property type="entry name" value="PG_binding_1"/>
    <property type="match status" value="1"/>
</dbReference>